<dbReference type="STRING" id="1144548.SAMN05443287_10297"/>
<keyword evidence="3" id="KW-0378">Hydrolase</keyword>
<dbReference type="Gene3D" id="1.50.10.10">
    <property type="match status" value="1"/>
</dbReference>
<evidence type="ECO:0000313" key="3">
    <source>
        <dbReference type="EMBL" id="SEI86931.1"/>
    </source>
</evidence>
<dbReference type="InterPro" id="IPR008928">
    <property type="entry name" value="6-hairpin_glycosidase_sf"/>
</dbReference>
<dbReference type="EMBL" id="FNYV01000002">
    <property type="protein sequence ID" value="SEI86931.1"/>
    <property type="molecule type" value="Genomic_DNA"/>
</dbReference>
<feature type="domain" description="Glycosyl hydrolase family 95 N-terminal" evidence="1">
    <location>
        <begin position="8"/>
        <end position="166"/>
    </location>
</feature>
<dbReference type="GO" id="GO:0005975">
    <property type="term" value="P:carbohydrate metabolic process"/>
    <property type="evidence" value="ECO:0007669"/>
    <property type="project" value="InterPro"/>
</dbReference>
<evidence type="ECO:0000313" key="4">
    <source>
        <dbReference type="Proteomes" id="UP000198707"/>
    </source>
</evidence>
<dbReference type="OrthoDB" id="9802600at2"/>
<protein>
    <submittedName>
        <fullName evidence="3">Glycosyl hydrolase family 65, N-terminal domain</fullName>
    </submittedName>
</protein>
<proteinExistence type="predicted"/>
<dbReference type="GO" id="GO:0004560">
    <property type="term" value="F:alpha-L-fucosidase activity"/>
    <property type="evidence" value="ECO:0007669"/>
    <property type="project" value="TreeGrafter"/>
</dbReference>
<organism evidence="3 4">
    <name type="scientific">Micromonospora phaseoli</name>
    <dbReference type="NCBI Taxonomy" id="1144548"/>
    <lineage>
        <taxon>Bacteria</taxon>
        <taxon>Bacillati</taxon>
        <taxon>Actinomycetota</taxon>
        <taxon>Actinomycetes</taxon>
        <taxon>Micromonosporales</taxon>
        <taxon>Micromonosporaceae</taxon>
        <taxon>Micromonospora</taxon>
    </lineage>
</organism>
<dbReference type="Pfam" id="PF14498">
    <property type="entry name" value="Glyco_hyd_65N_2"/>
    <property type="match status" value="1"/>
</dbReference>
<dbReference type="AlphaFoldDB" id="A0A1H6U3T1"/>
<dbReference type="InterPro" id="IPR027414">
    <property type="entry name" value="GH95_N_dom"/>
</dbReference>
<dbReference type="RefSeq" id="WP_092375841.1">
    <property type="nucleotide sequence ID" value="NZ_BOPI01000003.1"/>
</dbReference>
<keyword evidence="4" id="KW-1185">Reference proteome</keyword>
<evidence type="ECO:0000259" key="1">
    <source>
        <dbReference type="Pfam" id="PF14498"/>
    </source>
</evidence>
<dbReference type="Proteomes" id="UP000198707">
    <property type="component" value="Unassembled WGS sequence"/>
</dbReference>
<dbReference type="PANTHER" id="PTHR31084:SF0">
    <property type="entry name" value="ALPHA-L-FUCOSIDASE 2"/>
    <property type="match status" value="1"/>
</dbReference>
<feature type="domain" description="Glycosyl hydrolase family 95 catalytic" evidence="2">
    <location>
        <begin position="268"/>
        <end position="665"/>
    </location>
</feature>
<name>A0A1H6U3T1_9ACTN</name>
<dbReference type="Pfam" id="PF22124">
    <property type="entry name" value="Glyco_hydro_95_cat"/>
    <property type="match status" value="1"/>
</dbReference>
<evidence type="ECO:0000259" key="2">
    <source>
        <dbReference type="Pfam" id="PF22124"/>
    </source>
</evidence>
<gene>
    <name evidence="3" type="ORF">SAMN05443287_10297</name>
</gene>
<sequence length="751" mass="81180">MTGPVHRIWDTVPADGWEDAFLAGNGEYGIMVHGQPHSERIVVNHHRFVLPNGTRHARPPRLAALLPRIRELILAGRRAEASRLLAGDGVLRWTQSFHPGFALTIDAAGEPIGGPGGSVDAAGVPAAPDYRRHTDFDTGEVVVQWAGGQRRSFVSRADRLIVTHLDMADCRVGATGELPGRPAGVRYAVSAYRRDGLVFLRVRGRYPRAGGAYGFEGLTLLRGEVTVDADGVLVHGPALLLTVLDRPEHRWHSAALARRLAGHRDARYGALLARHTARHAPAYRRVSLDLDVPAAQRALPVGELLARQAADPHTPDTALLERLFHAGRYLLLSASGVLPPRLTGLWLGSWDAAWAGDFTTDANLNLQLATATVGALPEVTAAHARLVGDQVDDWRRNARAVYGARGLLAPSRTDGEHGHLFHLHPDWPFAAWLPGAHWLLLPLYEQHLVTGEPLGEVAGWLVEVAELLADVLTATDSDGTLGFVPSYSAETGPLDATGVPVHVAVNATMDIAAARHAFTVAATLTGDDRWVRLAARLPAYRVEQDGALAEWAWPGYRADENHRHVSHLYPVWPLGEITPEDTPELAAAAHRALRRRGDENLSAHGSLHRALAAARLHDGPLVQANLLKIIGRDMFFRSLMSAHNPGRVTYNADAAHTLPAVLIESLVQGRPGRLRLLPAPLPGLTGGTLRGVTCPGRITVAELAWQPGTVRARLVSKATQRLRVRSPYGETVVRLAADEATEVAFTAQAAH</sequence>
<reference evidence="4" key="1">
    <citation type="submission" date="2016-10" db="EMBL/GenBank/DDBJ databases">
        <authorList>
            <person name="Varghese N."/>
            <person name="Submissions S."/>
        </authorList>
    </citation>
    <scope>NUCLEOTIDE SEQUENCE [LARGE SCALE GENOMIC DNA]</scope>
    <source>
        <strain evidence="4">CGMCC 4.7038</strain>
    </source>
</reference>
<accession>A0A1H6U3T1</accession>
<dbReference type="InterPro" id="IPR054363">
    <property type="entry name" value="GH95_cat"/>
</dbReference>
<dbReference type="InterPro" id="IPR012341">
    <property type="entry name" value="6hp_glycosidase-like_sf"/>
</dbReference>
<dbReference type="PANTHER" id="PTHR31084">
    <property type="entry name" value="ALPHA-L-FUCOSIDASE 2"/>
    <property type="match status" value="1"/>
</dbReference>
<dbReference type="SUPFAM" id="SSF48208">
    <property type="entry name" value="Six-hairpin glycosidases"/>
    <property type="match status" value="1"/>
</dbReference>